<evidence type="ECO:0008006" key="5">
    <source>
        <dbReference type="Google" id="ProtNLM"/>
    </source>
</evidence>
<dbReference type="EMBL" id="PXYI01000004">
    <property type="protein sequence ID" value="PSJ39795.1"/>
    <property type="molecule type" value="Genomic_DNA"/>
</dbReference>
<proteinExistence type="predicted"/>
<protein>
    <recommendedName>
        <fullName evidence="5">ATPase</fullName>
    </recommendedName>
</protein>
<keyword evidence="2" id="KW-0812">Transmembrane</keyword>
<feature type="transmembrane region" description="Helical" evidence="2">
    <location>
        <begin position="53"/>
        <end position="74"/>
    </location>
</feature>
<dbReference type="RefSeq" id="WP_106513690.1">
    <property type="nucleotide sequence ID" value="NZ_PXYI01000004.1"/>
</dbReference>
<feature type="transmembrane region" description="Helical" evidence="2">
    <location>
        <begin position="80"/>
        <end position="106"/>
    </location>
</feature>
<keyword evidence="4" id="KW-1185">Reference proteome</keyword>
<evidence type="ECO:0000313" key="3">
    <source>
        <dbReference type="EMBL" id="PSJ39795.1"/>
    </source>
</evidence>
<sequence>MTGADRAETQPEGGAHEIHETGAERADADWIGAAGVTGEDVAELPAEQPGRQLFGALLLLLAFAWVAVAGWSLLDARPAVGLQTIVSAIATISAPLVLLALLWIWLGRTPRREAERFGRAVSTMRAESTALESVLSIVSTRIEENHARLRGEAERLMSLGDEASDRLGRVTHYLSKETAALDRKAAALDAAATSAKVDIGVLLHDLPRAEAQARGVAEAMKDAGITAHSQAGALEAQLAALSARGREADDILGGAAQRLSAHVARIESSSTAAAESIAEAATGMTASVDSAMTRATEALDAARAALDAQGVAVLATITQTQAALDRAGEDATRNLSQRLDQLSRKVEGLAGHLSAQDAASHALVTGLAKELAELDDWFAQLGRTGGAESEKLGAAVQAVRDSTRELITELGAGKISSESLIGSARDMSEMLTGVARQLGEDLPAALARVEDQAGRTREAAIALAPIVATVQSSATAAAERVETAEAAVARQRDALESLLARIDEGTSGGEQKLAALGAAAAQAREAASRIAAETGPELVEAMLRVRETANQAAERAREAIASVIPASAEALGDAGRQALTDAIAATVERQMAELALVSERAVASARTASERLTRQMLVLGETAAAVEERIQDGRKEREDQESENFSRRVALLIESLNSTAIDVTKILSNDVTDSAWAAYLKGDRGVFTRRAVRLIEATEAREIARHYDDDAEFREQVNRYIHDFEAMLRRILADRDGTPLGVTMLSSDMGKLYVALAQAIDRIRK</sequence>
<organism evidence="3 4">
    <name type="scientific">Allosphingosinicella deserti</name>
    <dbReference type="NCBI Taxonomy" id="2116704"/>
    <lineage>
        <taxon>Bacteria</taxon>
        <taxon>Pseudomonadati</taxon>
        <taxon>Pseudomonadota</taxon>
        <taxon>Alphaproteobacteria</taxon>
        <taxon>Sphingomonadales</taxon>
        <taxon>Sphingomonadaceae</taxon>
        <taxon>Allosphingosinicella</taxon>
    </lineage>
</organism>
<evidence type="ECO:0000256" key="2">
    <source>
        <dbReference type="SAM" id="Phobius"/>
    </source>
</evidence>
<dbReference type="Proteomes" id="UP000241167">
    <property type="component" value="Unassembled WGS sequence"/>
</dbReference>
<evidence type="ECO:0000256" key="1">
    <source>
        <dbReference type="SAM" id="MobiDB-lite"/>
    </source>
</evidence>
<comment type="caution">
    <text evidence="3">The sequence shown here is derived from an EMBL/GenBank/DDBJ whole genome shotgun (WGS) entry which is preliminary data.</text>
</comment>
<feature type="region of interest" description="Disordered" evidence="1">
    <location>
        <begin position="1"/>
        <end position="21"/>
    </location>
</feature>
<keyword evidence="2" id="KW-0472">Membrane</keyword>
<gene>
    <name evidence="3" type="ORF">C7I55_14570</name>
</gene>
<keyword evidence="2" id="KW-1133">Transmembrane helix</keyword>
<name>A0A2P7QP96_9SPHN</name>
<accession>A0A2P7QP96</accession>
<evidence type="ECO:0000313" key="4">
    <source>
        <dbReference type="Proteomes" id="UP000241167"/>
    </source>
</evidence>
<dbReference type="AlphaFoldDB" id="A0A2P7QP96"/>
<reference evidence="3 4" key="1">
    <citation type="submission" date="2018-03" db="EMBL/GenBank/DDBJ databases">
        <title>The draft genome of Sphingosinicella sp. GL-C-18.</title>
        <authorList>
            <person name="Liu L."/>
            <person name="Li L."/>
            <person name="Liang L."/>
            <person name="Zhang X."/>
            <person name="Wang T."/>
        </authorList>
    </citation>
    <scope>NUCLEOTIDE SEQUENCE [LARGE SCALE GENOMIC DNA]</scope>
    <source>
        <strain evidence="3 4">GL-C-18</strain>
    </source>
</reference>
<dbReference type="OrthoDB" id="9777715at2"/>